<name>A0A5C4TAL1_9BACL</name>
<protein>
    <submittedName>
        <fullName evidence="1">Uncharacterized protein</fullName>
    </submittedName>
</protein>
<comment type="caution">
    <text evidence="1">The sequence shown here is derived from an EMBL/GenBank/DDBJ whole genome shotgun (WGS) entry which is preliminary data.</text>
</comment>
<accession>A0A5C4TAL1</accession>
<keyword evidence="2" id="KW-1185">Reference proteome</keyword>
<evidence type="ECO:0000313" key="1">
    <source>
        <dbReference type="EMBL" id="TNJ66093.1"/>
    </source>
</evidence>
<gene>
    <name evidence="1" type="ORF">FE784_11780</name>
</gene>
<evidence type="ECO:0000313" key="2">
    <source>
        <dbReference type="Proteomes" id="UP000307943"/>
    </source>
</evidence>
<proteinExistence type="predicted"/>
<dbReference type="RefSeq" id="WP_139602401.1">
    <property type="nucleotide sequence ID" value="NZ_VDCQ01000013.1"/>
</dbReference>
<organism evidence="1 2">
    <name type="scientific">Paenibacillus hemerocallicola</name>
    <dbReference type="NCBI Taxonomy" id="1172614"/>
    <lineage>
        <taxon>Bacteria</taxon>
        <taxon>Bacillati</taxon>
        <taxon>Bacillota</taxon>
        <taxon>Bacilli</taxon>
        <taxon>Bacillales</taxon>
        <taxon>Paenibacillaceae</taxon>
        <taxon>Paenibacillus</taxon>
    </lineage>
</organism>
<reference evidence="1 2" key="1">
    <citation type="submission" date="2019-05" db="EMBL/GenBank/DDBJ databases">
        <title>We sequenced the genome of Paenibacillus hemerocallicola KCTC 33185 for further insight into its adaptation and study the phylogeny of Paenibacillus.</title>
        <authorList>
            <person name="Narsing Rao M.P."/>
        </authorList>
    </citation>
    <scope>NUCLEOTIDE SEQUENCE [LARGE SCALE GENOMIC DNA]</scope>
    <source>
        <strain evidence="1 2">KCTC 33185</strain>
    </source>
</reference>
<dbReference type="Proteomes" id="UP000307943">
    <property type="component" value="Unassembled WGS sequence"/>
</dbReference>
<sequence length="411" mass="47068">MLYSVGADSERSDWKPASVYPTLDDEFVLNGCDYIWNEAQSSGTVRLCETKQNAIWWNPYINIGLIQAEVQIKVSFITVDGDYEDTGSVSIESGGILYLYDWPQYLGEAGSGNPQPGEQKWVFSGQGRGSFIWMKHKEQLPSIQVPLPADGTYDIYFGMKNSGIHFLARINDEPFTRLITSGTTDCLNFSNYQGKQNKEVFWKRQKLQSGFLEIAVMQDSVLRDRDFGRLSYIKLVPCGAETTDSNVSAKESVFNSRIPELILYYEPYSYALRGFHDAKSMNEIMLEEFLRMNPHEITCQTVRVGARSLHWSRIVERMNQSATDDFNQVNEDSMKLGTQCDILLESSQYMRDVAPNTRFTANVGMNRPYLWNPRLSDTFTNEHRDYVKNGDFDYAIPEVRAYAKSILHEIN</sequence>
<dbReference type="OrthoDB" id="43070at2"/>
<dbReference type="EMBL" id="VDCQ01000013">
    <property type="protein sequence ID" value="TNJ66093.1"/>
    <property type="molecule type" value="Genomic_DNA"/>
</dbReference>
<dbReference type="AlphaFoldDB" id="A0A5C4TAL1"/>